<organism evidence="1">
    <name type="scientific">freshwater metagenome</name>
    <dbReference type="NCBI Taxonomy" id="449393"/>
    <lineage>
        <taxon>unclassified sequences</taxon>
        <taxon>metagenomes</taxon>
        <taxon>ecological metagenomes</taxon>
    </lineage>
</organism>
<gene>
    <name evidence="1" type="ORF">UFOPK3376_00755</name>
</gene>
<dbReference type="InterPro" id="IPR001753">
    <property type="entry name" value="Enoyl-CoA_hydra/iso"/>
</dbReference>
<dbReference type="PANTHER" id="PTHR11941:SF54">
    <property type="entry name" value="ENOYL-COA HYDRATASE, MITOCHONDRIAL"/>
    <property type="match status" value="1"/>
</dbReference>
<sequence length="270" mass="29033">MTTSHAPQPPAFAQLEIAIDPVGDGRLAYITLNRPHRLNALSRELLGEIVDACAWLDGQRSIAVAIVRGAGRAFSAGFDLDDFQNPDPLLNPRDAADLGRLATEALANVRQLTIASVHGHCIGGGVVLMAACDLRIASTDALFRIPEVDLGIPLAWGGIPRLVRELGPAITKELVLSCRAFDAHEARSLRFVNHVVGPDELFTATDAWAHELAAKPTFALRNTKQQVNAALDEMVSTAHSANDADSFAYALTDPESRAASQRYLRGRSKT</sequence>
<dbReference type="Gene3D" id="3.90.226.10">
    <property type="entry name" value="2-enoyl-CoA Hydratase, Chain A, domain 1"/>
    <property type="match status" value="1"/>
</dbReference>
<dbReference type="PANTHER" id="PTHR11941">
    <property type="entry name" value="ENOYL-COA HYDRATASE-RELATED"/>
    <property type="match status" value="1"/>
</dbReference>
<evidence type="ECO:0000313" key="1">
    <source>
        <dbReference type="EMBL" id="CAB4869818.1"/>
    </source>
</evidence>
<accession>A0A6J7DKD1</accession>
<dbReference type="CDD" id="cd06558">
    <property type="entry name" value="crotonase-like"/>
    <property type="match status" value="1"/>
</dbReference>
<dbReference type="EMBL" id="CAFBLP010000013">
    <property type="protein sequence ID" value="CAB4869818.1"/>
    <property type="molecule type" value="Genomic_DNA"/>
</dbReference>
<dbReference type="Pfam" id="PF00378">
    <property type="entry name" value="ECH_1"/>
    <property type="match status" value="1"/>
</dbReference>
<dbReference type="SUPFAM" id="SSF52096">
    <property type="entry name" value="ClpP/crotonase"/>
    <property type="match status" value="1"/>
</dbReference>
<dbReference type="InterPro" id="IPR029045">
    <property type="entry name" value="ClpP/crotonase-like_dom_sf"/>
</dbReference>
<name>A0A6J7DKD1_9ZZZZ</name>
<dbReference type="GO" id="GO:0006635">
    <property type="term" value="P:fatty acid beta-oxidation"/>
    <property type="evidence" value="ECO:0007669"/>
    <property type="project" value="TreeGrafter"/>
</dbReference>
<protein>
    <submittedName>
        <fullName evidence="1">Unannotated protein</fullName>
    </submittedName>
</protein>
<reference evidence="1" key="1">
    <citation type="submission" date="2020-05" db="EMBL/GenBank/DDBJ databases">
        <authorList>
            <person name="Chiriac C."/>
            <person name="Salcher M."/>
            <person name="Ghai R."/>
            <person name="Kavagutti S V."/>
        </authorList>
    </citation>
    <scope>NUCLEOTIDE SEQUENCE</scope>
</reference>
<dbReference type="AlphaFoldDB" id="A0A6J7DKD1"/>
<proteinExistence type="predicted"/>
<dbReference type="GO" id="GO:0003824">
    <property type="term" value="F:catalytic activity"/>
    <property type="evidence" value="ECO:0007669"/>
    <property type="project" value="UniProtKB-ARBA"/>
</dbReference>